<proteinExistence type="predicted"/>
<accession>A0A1A2T9P7</accession>
<evidence type="ECO:0008006" key="3">
    <source>
        <dbReference type="Google" id="ProtNLM"/>
    </source>
</evidence>
<dbReference type="EMBL" id="LZJU01000116">
    <property type="protein sequence ID" value="OBH73125.1"/>
    <property type="molecule type" value="Genomic_DNA"/>
</dbReference>
<organism evidence="1 2">
    <name type="scientific">Mycobacterium mantenii</name>
    <dbReference type="NCBI Taxonomy" id="560555"/>
    <lineage>
        <taxon>Bacteria</taxon>
        <taxon>Bacillati</taxon>
        <taxon>Actinomycetota</taxon>
        <taxon>Actinomycetes</taxon>
        <taxon>Mycobacteriales</taxon>
        <taxon>Mycobacteriaceae</taxon>
        <taxon>Mycobacterium</taxon>
        <taxon>Mycobacterium avium complex (MAC)</taxon>
    </lineage>
</organism>
<dbReference type="AlphaFoldDB" id="A0A1A2T9P7"/>
<sequence length="109" mass="12199">MEQSEARDVVLDAIFGRPKVEKAPQLNAENVLSLLDDSPELNGTITSPAGDVLYEGPRFTVQYAATYFDVSETTARRKLYQLADRGLLAITAVHTPGERGRRLWIHRKD</sequence>
<evidence type="ECO:0000313" key="1">
    <source>
        <dbReference type="EMBL" id="OBH73125.1"/>
    </source>
</evidence>
<protein>
    <recommendedName>
        <fullName evidence="3">HTH deoR-type domain-containing protein</fullName>
    </recommendedName>
</protein>
<gene>
    <name evidence="1" type="ORF">A5683_25230</name>
</gene>
<dbReference type="Proteomes" id="UP000092389">
    <property type="component" value="Unassembled WGS sequence"/>
</dbReference>
<name>A0A1A2T9P7_MYCNT</name>
<reference evidence="1 2" key="1">
    <citation type="submission" date="2016-06" db="EMBL/GenBank/DDBJ databases">
        <authorList>
            <person name="Kjaerup R.B."/>
            <person name="Dalgaard T.S."/>
            <person name="Juul-Madsen H.R."/>
        </authorList>
    </citation>
    <scope>NUCLEOTIDE SEQUENCE [LARGE SCALE GENOMIC DNA]</scope>
    <source>
        <strain evidence="1 2">E152</strain>
    </source>
</reference>
<dbReference type="RefSeq" id="WP_067910808.1">
    <property type="nucleotide sequence ID" value="NZ_LZJP01000042.1"/>
</dbReference>
<evidence type="ECO:0000313" key="2">
    <source>
        <dbReference type="Proteomes" id="UP000092389"/>
    </source>
</evidence>
<comment type="caution">
    <text evidence="1">The sequence shown here is derived from an EMBL/GenBank/DDBJ whole genome shotgun (WGS) entry which is preliminary data.</text>
</comment>